<sequence length="67" mass="7473">MTYVDTSDISAQMFITVLLLLLIIAPLISLGVLRMFQSKKKSGFMLIFSGIAVYAIFQVVMSITHVF</sequence>
<comment type="caution">
    <text evidence="2">The sequence shown here is derived from an EMBL/GenBank/DDBJ whole genome shotgun (WGS) entry which is preliminary data.</text>
</comment>
<name>A0ABN8GZL2_9BACL</name>
<evidence type="ECO:0000313" key="2">
    <source>
        <dbReference type="EMBL" id="CAH1222059.1"/>
    </source>
</evidence>
<keyword evidence="3" id="KW-1185">Reference proteome</keyword>
<reference evidence="2" key="1">
    <citation type="submission" date="2022-01" db="EMBL/GenBank/DDBJ databases">
        <authorList>
            <person name="Criscuolo A."/>
        </authorList>
    </citation>
    <scope>NUCLEOTIDE SEQUENCE</scope>
    <source>
        <strain evidence="2">CIP111892</strain>
    </source>
</reference>
<dbReference type="RefSeq" id="WP_236336965.1">
    <property type="nucleotide sequence ID" value="NZ_CAKMMG010000011.1"/>
</dbReference>
<dbReference type="Proteomes" id="UP000838324">
    <property type="component" value="Unassembled WGS sequence"/>
</dbReference>
<keyword evidence="1" id="KW-0812">Transmembrane</keyword>
<evidence type="ECO:0000256" key="1">
    <source>
        <dbReference type="SAM" id="Phobius"/>
    </source>
</evidence>
<evidence type="ECO:0000313" key="3">
    <source>
        <dbReference type="Proteomes" id="UP000838324"/>
    </source>
</evidence>
<keyword evidence="1" id="KW-1133">Transmembrane helix</keyword>
<keyword evidence="1" id="KW-0472">Membrane</keyword>
<feature type="transmembrane region" description="Helical" evidence="1">
    <location>
        <begin position="12"/>
        <end position="33"/>
    </location>
</feature>
<protein>
    <submittedName>
        <fullName evidence="2">Uncharacterized protein</fullName>
    </submittedName>
</protein>
<dbReference type="EMBL" id="CAKMMG010000011">
    <property type="protein sequence ID" value="CAH1222059.1"/>
    <property type="molecule type" value="Genomic_DNA"/>
</dbReference>
<organism evidence="2 3">
    <name type="scientific">Paenibacillus auburnensis</name>
    <dbReference type="NCBI Taxonomy" id="2905649"/>
    <lineage>
        <taxon>Bacteria</taxon>
        <taxon>Bacillati</taxon>
        <taxon>Bacillota</taxon>
        <taxon>Bacilli</taxon>
        <taxon>Bacillales</taxon>
        <taxon>Paenibacillaceae</taxon>
        <taxon>Paenibacillus</taxon>
    </lineage>
</organism>
<gene>
    <name evidence="2" type="ORF">PAECIP111892_05098</name>
</gene>
<feature type="transmembrane region" description="Helical" evidence="1">
    <location>
        <begin position="45"/>
        <end position="66"/>
    </location>
</feature>
<proteinExistence type="predicted"/>
<accession>A0ABN8GZL2</accession>